<protein>
    <submittedName>
        <fullName evidence="1">Uncharacterized protein</fullName>
    </submittedName>
</protein>
<accession>A0ABV5UNF2</accession>
<dbReference type="EMBL" id="JBHMBH010000019">
    <property type="protein sequence ID" value="MFB9714037.1"/>
    <property type="molecule type" value="Genomic_DNA"/>
</dbReference>
<name>A0ABV5UNF2_9MICC</name>
<dbReference type="Proteomes" id="UP001589536">
    <property type="component" value="Unassembled WGS sequence"/>
</dbReference>
<gene>
    <name evidence="1" type="ORF">ACFFPI_07685</name>
</gene>
<keyword evidence="2" id="KW-1185">Reference proteome</keyword>
<dbReference type="RefSeq" id="WP_345042904.1">
    <property type="nucleotide sequence ID" value="NZ_BAABED010000001.1"/>
</dbReference>
<organism evidence="1 2">
    <name type="scientific">Arthrobacter methylotrophus</name>
    <dbReference type="NCBI Taxonomy" id="121291"/>
    <lineage>
        <taxon>Bacteria</taxon>
        <taxon>Bacillati</taxon>
        <taxon>Actinomycetota</taxon>
        <taxon>Actinomycetes</taxon>
        <taxon>Micrococcales</taxon>
        <taxon>Micrococcaceae</taxon>
        <taxon>Arthrobacter</taxon>
    </lineage>
</organism>
<reference evidence="1 2" key="1">
    <citation type="submission" date="2024-09" db="EMBL/GenBank/DDBJ databases">
        <authorList>
            <person name="Sun Q."/>
            <person name="Mori K."/>
        </authorList>
    </citation>
    <scope>NUCLEOTIDE SEQUENCE [LARGE SCALE GENOMIC DNA]</scope>
    <source>
        <strain evidence="1 2">JCM 13519</strain>
    </source>
</reference>
<evidence type="ECO:0000313" key="2">
    <source>
        <dbReference type="Proteomes" id="UP001589536"/>
    </source>
</evidence>
<proteinExistence type="predicted"/>
<evidence type="ECO:0000313" key="1">
    <source>
        <dbReference type="EMBL" id="MFB9714037.1"/>
    </source>
</evidence>
<sequence length="81" mass="8736">MPERIITPGGYICDVPDVTGHPDVVIALPYSEAYDAILDGITSTASIEPITEPTFKLLAQDLLDLLIDASNGTDEDENFLD</sequence>
<comment type="caution">
    <text evidence="1">The sequence shown here is derived from an EMBL/GenBank/DDBJ whole genome shotgun (WGS) entry which is preliminary data.</text>
</comment>